<evidence type="ECO:0000313" key="5">
    <source>
        <dbReference type="Proteomes" id="UP001209746"/>
    </source>
</evidence>
<dbReference type="AlphaFoldDB" id="A0AAE3LFM1"/>
<proteinExistence type="inferred from homology"/>
<dbReference type="Pfam" id="PF01894">
    <property type="entry name" value="YjbQ"/>
    <property type="match status" value="1"/>
</dbReference>
<dbReference type="NCBIfam" id="TIGR00149">
    <property type="entry name" value="TIGR00149_YjbQ"/>
    <property type="match status" value="1"/>
</dbReference>
<dbReference type="PANTHER" id="PTHR30615:SF8">
    <property type="entry name" value="UPF0047 PROTEIN C4A8.02C"/>
    <property type="match status" value="1"/>
</dbReference>
<dbReference type="Proteomes" id="UP001208186">
    <property type="component" value="Unassembled WGS sequence"/>
</dbReference>
<evidence type="ECO:0000313" key="4">
    <source>
        <dbReference type="Proteomes" id="UP001208186"/>
    </source>
</evidence>
<dbReference type="SUPFAM" id="SSF111038">
    <property type="entry name" value="YjbQ-like"/>
    <property type="match status" value="1"/>
</dbReference>
<sequence length="129" mass="13756">MPTISIETTERSDVLDMTEDVSRAIPDDADGIATVFARHTTAGVTVNEAESRLLEDLANALDGLVPDAGWAHDEIDNNADGHVRAMLVGPSVTVPVSDGQPDLGTWQSILFVECDGPRTRTIQVETVDG</sequence>
<dbReference type="InterPro" id="IPR035917">
    <property type="entry name" value="YjbQ-like_sf"/>
</dbReference>
<evidence type="ECO:0000313" key="3">
    <source>
        <dbReference type="EMBL" id="MCU4727951.1"/>
    </source>
</evidence>
<evidence type="ECO:0000256" key="1">
    <source>
        <dbReference type="ARBA" id="ARBA00005534"/>
    </source>
</evidence>
<name>A0AAE3LFM1_9EURY</name>
<keyword evidence="4" id="KW-1185">Reference proteome</keyword>
<accession>A0AAE3LFM1</accession>
<dbReference type="EMBL" id="JAOPKD010000017">
    <property type="protein sequence ID" value="MCU4727951.1"/>
    <property type="molecule type" value="Genomic_DNA"/>
</dbReference>
<gene>
    <name evidence="3" type="ORF">OB914_13400</name>
    <name evidence="2" type="ORF">OB916_12945</name>
</gene>
<dbReference type="InterPro" id="IPR001602">
    <property type="entry name" value="UPF0047_YjbQ-like"/>
</dbReference>
<dbReference type="EMBL" id="JAOPKC010000017">
    <property type="protein sequence ID" value="MCU4718956.1"/>
    <property type="molecule type" value="Genomic_DNA"/>
</dbReference>
<dbReference type="Gene3D" id="2.60.120.460">
    <property type="entry name" value="YjbQ-like"/>
    <property type="match status" value="1"/>
</dbReference>
<dbReference type="PROSITE" id="PS01314">
    <property type="entry name" value="UPF0047"/>
    <property type="match status" value="1"/>
</dbReference>
<evidence type="ECO:0000313" key="2">
    <source>
        <dbReference type="EMBL" id="MCU4718956.1"/>
    </source>
</evidence>
<dbReference type="PIRSF" id="PIRSF004681">
    <property type="entry name" value="UCP004681"/>
    <property type="match status" value="1"/>
</dbReference>
<dbReference type="Proteomes" id="UP001209746">
    <property type="component" value="Unassembled WGS sequence"/>
</dbReference>
<protein>
    <submittedName>
        <fullName evidence="3">Secondary thiamine-phosphate synthase enzyme YjbQ</fullName>
    </submittedName>
</protein>
<comment type="caution">
    <text evidence="3">The sequence shown here is derived from an EMBL/GenBank/DDBJ whole genome shotgun (WGS) entry which is preliminary data.</text>
</comment>
<dbReference type="RefSeq" id="WP_315909708.1">
    <property type="nucleotide sequence ID" value="NZ_JAOPKC010000017.1"/>
</dbReference>
<reference evidence="3" key="1">
    <citation type="submission" date="2023-02" db="EMBL/GenBank/DDBJ databases">
        <title>Enrichment on poylsaccharides allowed isolation of novel metabolic and taxonomic groups of Haloarchaea.</title>
        <authorList>
            <person name="Sorokin D.Y."/>
            <person name="Elcheninov A.G."/>
            <person name="Khizhniak T.V."/>
            <person name="Kolganova T.V."/>
            <person name="Kublanov I.V."/>
        </authorList>
    </citation>
    <scope>NUCLEOTIDE SEQUENCE</scope>
    <source>
        <strain evidence="2 4">HArc-curdl5-1</strain>
        <strain evidence="3">HArc-curdl7</strain>
    </source>
</reference>
<organism evidence="3 5">
    <name type="scientific">Halapricum hydrolyticum</name>
    <dbReference type="NCBI Taxonomy" id="2979991"/>
    <lineage>
        <taxon>Archaea</taxon>
        <taxon>Methanobacteriati</taxon>
        <taxon>Methanobacteriota</taxon>
        <taxon>Stenosarchaea group</taxon>
        <taxon>Halobacteria</taxon>
        <taxon>Halobacteriales</taxon>
        <taxon>Haloarculaceae</taxon>
        <taxon>Halapricum</taxon>
    </lineage>
</organism>
<comment type="similarity">
    <text evidence="1">Belongs to the UPF0047 family.</text>
</comment>
<dbReference type="PANTHER" id="PTHR30615">
    <property type="entry name" value="UNCHARACTERIZED PROTEIN YJBQ-RELATED"/>
    <property type="match status" value="1"/>
</dbReference>